<dbReference type="InterPro" id="IPR000847">
    <property type="entry name" value="LysR_HTH_N"/>
</dbReference>
<evidence type="ECO:0000256" key="3">
    <source>
        <dbReference type="ARBA" id="ARBA00023125"/>
    </source>
</evidence>
<reference evidence="6 7" key="1">
    <citation type="submission" date="2023-04" db="EMBL/GenBank/DDBJ databases">
        <title>Jannaschia ovalis sp. nov., a marine bacterium isolated from sea tidal flat.</title>
        <authorList>
            <person name="Kwon D.Y."/>
            <person name="Kim J.-J."/>
        </authorList>
    </citation>
    <scope>NUCLEOTIDE SEQUENCE [LARGE SCALE GENOMIC DNA]</scope>
    <source>
        <strain evidence="6 7">GRR-S6-38</strain>
    </source>
</reference>
<dbReference type="PANTHER" id="PTHR30118:SF15">
    <property type="entry name" value="TRANSCRIPTIONAL REGULATORY PROTEIN"/>
    <property type="match status" value="1"/>
</dbReference>
<protein>
    <submittedName>
        <fullName evidence="6">LysR family transcriptional regulator</fullName>
    </submittedName>
</protein>
<dbReference type="EMBL" id="CP122537">
    <property type="protein sequence ID" value="WGH77873.1"/>
    <property type="molecule type" value="Genomic_DNA"/>
</dbReference>
<evidence type="ECO:0000259" key="5">
    <source>
        <dbReference type="PROSITE" id="PS50931"/>
    </source>
</evidence>
<dbReference type="Gene3D" id="1.10.10.10">
    <property type="entry name" value="Winged helix-like DNA-binding domain superfamily/Winged helix DNA-binding domain"/>
    <property type="match status" value="1"/>
</dbReference>
<keyword evidence="7" id="KW-1185">Reference proteome</keyword>
<proteinExistence type="inferred from homology"/>
<dbReference type="InterPro" id="IPR037402">
    <property type="entry name" value="YidZ_PBP2"/>
</dbReference>
<dbReference type="RefSeq" id="WP_279964488.1">
    <property type="nucleotide sequence ID" value="NZ_CP122537.1"/>
</dbReference>
<evidence type="ECO:0000256" key="1">
    <source>
        <dbReference type="ARBA" id="ARBA00009437"/>
    </source>
</evidence>
<sequence length="321" mass="35689">MSEIQLHRIDLNLLVTFEALMEESTLAAAADRLSITPSAVSHALGRLRTQLNDPLLVRVGGRMQPSPYALELIEDVRPVLRGLRRMLAPRNPFDPATSDRVFRIMMSSFPSLVAAVLAHARTEAPGVTIEWLNVSAQVYDAVADGLIDVAHVGGDLRLPEGLDGREMEPFTWYSFARADHPALDNWGPEAWARWPHLQVKIDTNALSPVDARKDDPGTTRRIGAKIGEFAAVGMVLSETDLLTTLPSMLMASQMELHNLRAMRPVVTPERFPVRFVWSSRLSRDPGSLWLRSLLMDTYETVQAEANSRVEAQLLERSARPA</sequence>
<evidence type="ECO:0000256" key="2">
    <source>
        <dbReference type="ARBA" id="ARBA00023015"/>
    </source>
</evidence>
<dbReference type="CDD" id="cd08417">
    <property type="entry name" value="PBP2_Nitroaromatics_like"/>
    <property type="match status" value="1"/>
</dbReference>
<dbReference type="InterPro" id="IPR005119">
    <property type="entry name" value="LysR_subst-bd"/>
</dbReference>
<keyword evidence="4" id="KW-0804">Transcription</keyword>
<dbReference type="Pfam" id="PF00126">
    <property type="entry name" value="HTH_1"/>
    <property type="match status" value="1"/>
</dbReference>
<comment type="similarity">
    <text evidence="1">Belongs to the LysR transcriptional regulatory family.</text>
</comment>
<dbReference type="SUPFAM" id="SSF46785">
    <property type="entry name" value="Winged helix' DNA-binding domain"/>
    <property type="match status" value="1"/>
</dbReference>
<keyword evidence="3" id="KW-0238">DNA-binding</keyword>
<gene>
    <name evidence="6" type="ORF">P8627_12630</name>
</gene>
<organism evidence="6 7">
    <name type="scientific">Jannaschia ovalis</name>
    <dbReference type="NCBI Taxonomy" id="3038773"/>
    <lineage>
        <taxon>Bacteria</taxon>
        <taxon>Pseudomonadati</taxon>
        <taxon>Pseudomonadota</taxon>
        <taxon>Alphaproteobacteria</taxon>
        <taxon>Rhodobacterales</taxon>
        <taxon>Roseobacteraceae</taxon>
        <taxon>Jannaschia</taxon>
    </lineage>
</organism>
<dbReference type="PANTHER" id="PTHR30118">
    <property type="entry name" value="HTH-TYPE TRANSCRIPTIONAL REGULATOR LEUO-RELATED"/>
    <property type="match status" value="1"/>
</dbReference>
<name>A0ABY8L942_9RHOB</name>
<keyword evidence="2" id="KW-0805">Transcription regulation</keyword>
<dbReference type="InterPro" id="IPR036390">
    <property type="entry name" value="WH_DNA-bd_sf"/>
</dbReference>
<dbReference type="SUPFAM" id="SSF53850">
    <property type="entry name" value="Periplasmic binding protein-like II"/>
    <property type="match status" value="1"/>
</dbReference>
<evidence type="ECO:0000256" key="4">
    <source>
        <dbReference type="ARBA" id="ARBA00023163"/>
    </source>
</evidence>
<dbReference type="Proteomes" id="UP001243420">
    <property type="component" value="Chromosome"/>
</dbReference>
<evidence type="ECO:0000313" key="7">
    <source>
        <dbReference type="Proteomes" id="UP001243420"/>
    </source>
</evidence>
<dbReference type="InterPro" id="IPR050389">
    <property type="entry name" value="LysR-type_TF"/>
</dbReference>
<feature type="domain" description="HTH lysR-type" evidence="5">
    <location>
        <begin position="9"/>
        <end position="66"/>
    </location>
</feature>
<evidence type="ECO:0000313" key="6">
    <source>
        <dbReference type="EMBL" id="WGH77873.1"/>
    </source>
</evidence>
<dbReference type="Pfam" id="PF03466">
    <property type="entry name" value="LysR_substrate"/>
    <property type="match status" value="1"/>
</dbReference>
<dbReference type="PROSITE" id="PS50931">
    <property type="entry name" value="HTH_LYSR"/>
    <property type="match status" value="1"/>
</dbReference>
<accession>A0ABY8L942</accession>
<dbReference type="Gene3D" id="3.40.190.10">
    <property type="entry name" value="Periplasmic binding protein-like II"/>
    <property type="match status" value="2"/>
</dbReference>
<dbReference type="InterPro" id="IPR036388">
    <property type="entry name" value="WH-like_DNA-bd_sf"/>
</dbReference>